<dbReference type="Gene3D" id="3.30.70.1510">
    <property type="entry name" value="THUMP domain-like"/>
    <property type="match status" value="1"/>
</dbReference>
<dbReference type="AlphaFoldDB" id="A0A383CTH6"/>
<organism evidence="2">
    <name type="scientific">marine metagenome</name>
    <dbReference type="NCBI Taxonomy" id="408172"/>
    <lineage>
        <taxon>unclassified sequences</taxon>
        <taxon>metagenomes</taxon>
        <taxon>ecological metagenomes</taxon>
    </lineage>
</organism>
<evidence type="ECO:0000259" key="1">
    <source>
        <dbReference type="Pfam" id="PF22025"/>
    </source>
</evidence>
<dbReference type="InterPro" id="IPR054173">
    <property type="entry name" value="ThiI_fer"/>
</dbReference>
<accession>A0A383CTH6</accession>
<dbReference type="SUPFAM" id="SSF143437">
    <property type="entry name" value="THUMP domain-like"/>
    <property type="match status" value="1"/>
</dbReference>
<dbReference type="Pfam" id="PF22025">
    <property type="entry name" value="ThiI_fer"/>
    <property type="match status" value="1"/>
</dbReference>
<feature type="domain" description="ThiI ferredoxin-like" evidence="1">
    <location>
        <begin position="7"/>
        <end position="73"/>
    </location>
</feature>
<proteinExistence type="predicted"/>
<sequence>MKQDYCILIHYHEIALKGKNRSWFERQLIKNIKHQLFGLPYTKVHLTAARIFCFGIDESLWNDYASRLRKVMG</sequence>
<reference evidence="2" key="1">
    <citation type="submission" date="2018-05" db="EMBL/GenBank/DDBJ databases">
        <authorList>
            <person name="Lanie J.A."/>
            <person name="Ng W.-L."/>
            <person name="Kazmierczak K.M."/>
            <person name="Andrzejewski T.M."/>
            <person name="Davidsen T.M."/>
            <person name="Wayne K.J."/>
            <person name="Tettelin H."/>
            <person name="Glass J.I."/>
            <person name="Rusch D."/>
            <person name="Podicherti R."/>
            <person name="Tsui H.-C.T."/>
            <person name="Winkler M.E."/>
        </authorList>
    </citation>
    <scope>NUCLEOTIDE SEQUENCE</scope>
</reference>
<dbReference type="EMBL" id="UINC01211444">
    <property type="protein sequence ID" value="SVE35340.1"/>
    <property type="molecule type" value="Genomic_DNA"/>
</dbReference>
<evidence type="ECO:0000313" key="2">
    <source>
        <dbReference type="EMBL" id="SVE35340.1"/>
    </source>
</evidence>
<name>A0A383CTH6_9ZZZZ</name>
<protein>
    <recommendedName>
        <fullName evidence="1">ThiI ferredoxin-like domain-containing protein</fullName>
    </recommendedName>
</protein>
<gene>
    <name evidence="2" type="ORF">METZ01_LOCUS488194</name>
</gene>
<feature type="non-terminal residue" evidence="2">
    <location>
        <position position="73"/>
    </location>
</feature>